<proteinExistence type="predicted"/>
<gene>
    <name evidence="2" type="ORF">IWQ60_007048</name>
</gene>
<dbReference type="AlphaFoldDB" id="A0A9W8A9J1"/>
<protein>
    <submittedName>
        <fullName evidence="2">Uncharacterized protein</fullName>
    </submittedName>
</protein>
<sequence>MSINRKGQYCCQEPNRLAKLVKRLRRHSKTRARAIAKLSKRIILTKSLDRNVVEVTSKVATMNARISKNASSLSNITELSTKVAKLTTQASVNETQFSGIEGLLTQISKLFADVSAHTAQSNPIEELSAQVVELKSQLSQSPRSCFDRIESNGSSSEDTVRLWLSPSTLASPSPTPPRPQSTSTVRTTGLDSPAPGHSQALAVLPALGTKPTPHQCPKAVLFYLRGFRWGSKAFIIKKLSDLGFPVSAILFIRPIGSITVEFLIDTSHAATFKQLVKKFQVCGLGYSDDFYSAITRDPRPSSKPVGNPREAYLRHLNVLLSGSLDDTVREFFRAELTRVISTPS</sequence>
<dbReference type="EMBL" id="JANBPT010000450">
    <property type="protein sequence ID" value="KAJ1920266.1"/>
    <property type="molecule type" value="Genomic_DNA"/>
</dbReference>
<name>A0A9W8A9J1_9FUNG</name>
<dbReference type="Proteomes" id="UP001150569">
    <property type="component" value="Unassembled WGS sequence"/>
</dbReference>
<feature type="region of interest" description="Disordered" evidence="1">
    <location>
        <begin position="166"/>
        <end position="193"/>
    </location>
</feature>
<evidence type="ECO:0000313" key="3">
    <source>
        <dbReference type="Proteomes" id="UP001150569"/>
    </source>
</evidence>
<evidence type="ECO:0000256" key="1">
    <source>
        <dbReference type="SAM" id="MobiDB-lite"/>
    </source>
</evidence>
<accession>A0A9W8A9J1</accession>
<reference evidence="2" key="1">
    <citation type="submission" date="2022-07" db="EMBL/GenBank/DDBJ databases">
        <title>Phylogenomic reconstructions and comparative analyses of Kickxellomycotina fungi.</title>
        <authorList>
            <person name="Reynolds N.K."/>
            <person name="Stajich J.E."/>
            <person name="Barry K."/>
            <person name="Grigoriev I.V."/>
            <person name="Crous P."/>
            <person name="Smith M.E."/>
        </authorList>
    </citation>
    <scope>NUCLEOTIDE SEQUENCE</scope>
    <source>
        <strain evidence="2">RSA 861</strain>
    </source>
</reference>
<keyword evidence="3" id="KW-1185">Reference proteome</keyword>
<evidence type="ECO:0000313" key="2">
    <source>
        <dbReference type="EMBL" id="KAJ1920266.1"/>
    </source>
</evidence>
<organism evidence="2 3">
    <name type="scientific">Tieghemiomyces parasiticus</name>
    <dbReference type="NCBI Taxonomy" id="78921"/>
    <lineage>
        <taxon>Eukaryota</taxon>
        <taxon>Fungi</taxon>
        <taxon>Fungi incertae sedis</taxon>
        <taxon>Zoopagomycota</taxon>
        <taxon>Kickxellomycotina</taxon>
        <taxon>Dimargaritomycetes</taxon>
        <taxon>Dimargaritales</taxon>
        <taxon>Dimargaritaceae</taxon>
        <taxon>Tieghemiomyces</taxon>
    </lineage>
</organism>
<comment type="caution">
    <text evidence="2">The sequence shown here is derived from an EMBL/GenBank/DDBJ whole genome shotgun (WGS) entry which is preliminary data.</text>
</comment>